<evidence type="ECO:0000256" key="6">
    <source>
        <dbReference type="SAM" id="Phobius"/>
    </source>
</evidence>
<evidence type="ECO:0000256" key="2">
    <source>
        <dbReference type="ARBA" id="ARBA00022475"/>
    </source>
</evidence>
<evidence type="ECO:0000256" key="3">
    <source>
        <dbReference type="ARBA" id="ARBA00022692"/>
    </source>
</evidence>
<feature type="transmembrane region" description="Helical" evidence="6">
    <location>
        <begin position="52"/>
        <end position="75"/>
    </location>
</feature>
<gene>
    <name evidence="7" type="ORF">NYZ99_20225</name>
</gene>
<dbReference type="RefSeq" id="WP_260572855.1">
    <property type="nucleotide sequence ID" value="NZ_CP104205.1"/>
</dbReference>
<evidence type="ECO:0000313" key="7">
    <source>
        <dbReference type="EMBL" id="UWX55003.1"/>
    </source>
</evidence>
<sequence>MSKRRYDSKGGLLKGSIIYGIGNIGTLVINFFLVPLYTFYLTNDELGYFDLVASSIIILSPIFFGHIELAVIRWLLASEKVLVKTRVVSNCCFIFICGSLIFTALFLLINYFVTFELAYFIYLYLISNFFYIIAKQVIRSVYSAKHYIFSELFYTLLVLIITLFLVEKYSLKAIFFAYLIASIVLLGYLLGLRIFKYFKLRAISRKLTFELLAYSSPLVLNTLSLWLNNQSGKYLIATYLTLSSNGIYAIAFKIAYVIQILNRIFYLSFQDKIFRVYKNEGFSEYFSETLEKYCSIIFSLWFLMIGSQKLVLPFIIEHEFLGAVNYIPYLGLGVVFMSLSSVLGIIYQCEKKNINAFKTSMVSGITIVLMSLIFIPYFGLYGAVVSFTVGNLIWLVYRFKDVQKFTSISIRLEKIVMYIVLGLILTIITINHNPLNLILGSVLAIAISIYCNHHLIKSNFNVLISKLKSGTKRK</sequence>
<accession>A0ABY5Y7J8</accession>
<proteinExistence type="predicted"/>
<keyword evidence="8" id="KW-1185">Reference proteome</keyword>
<feature type="transmembrane region" description="Helical" evidence="6">
    <location>
        <begin position="117"/>
        <end position="134"/>
    </location>
</feature>
<evidence type="ECO:0000256" key="4">
    <source>
        <dbReference type="ARBA" id="ARBA00022989"/>
    </source>
</evidence>
<dbReference type="EMBL" id="CP104205">
    <property type="protein sequence ID" value="UWX55003.1"/>
    <property type="molecule type" value="Genomic_DNA"/>
</dbReference>
<dbReference type="PANTHER" id="PTHR30250">
    <property type="entry name" value="PST FAMILY PREDICTED COLANIC ACID TRANSPORTER"/>
    <property type="match status" value="1"/>
</dbReference>
<dbReference type="PANTHER" id="PTHR30250:SF11">
    <property type="entry name" value="O-ANTIGEN TRANSPORTER-RELATED"/>
    <property type="match status" value="1"/>
</dbReference>
<keyword evidence="3 6" id="KW-0812">Transmembrane</keyword>
<name>A0ABY5Y7J8_9FLAO</name>
<comment type="subcellular location">
    <subcellularLocation>
        <location evidence="1">Cell membrane</location>
        <topology evidence="1">Multi-pass membrane protein</topology>
    </subcellularLocation>
</comment>
<evidence type="ECO:0000256" key="5">
    <source>
        <dbReference type="ARBA" id="ARBA00023136"/>
    </source>
</evidence>
<organism evidence="7 8">
    <name type="scientific">Maribacter litopenaei</name>
    <dbReference type="NCBI Taxonomy" id="2976127"/>
    <lineage>
        <taxon>Bacteria</taxon>
        <taxon>Pseudomonadati</taxon>
        <taxon>Bacteroidota</taxon>
        <taxon>Flavobacteriia</taxon>
        <taxon>Flavobacteriales</taxon>
        <taxon>Flavobacteriaceae</taxon>
        <taxon>Maribacter</taxon>
    </lineage>
</organism>
<feature type="transmembrane region" description="Helical" evidence="6">
    <location>
        <begin position="172"/>
        <end position="195"/>
    </location>
</feature>
<dbReference type="InterPro" id="IPR050833">
    <property type="entry name" value="Poly_Biosynth_Transport"/>
</dbReference>
<keyword evidence="5 6" id="KW-0472">Membrane</keyword>
<feature type="transmembrane region" description="Helical" evidence="6">
    <location>
        <begin position="207"/>
        <end position="227"/>
    </location>
</feature>
<feature type="transmembrane region" description="Helical" evidence="6">
    <location>
        <begin position="381"/>
        <end position="399"/>
    </location>
</feature>
<dbReference type="InterPro" id="IPR002797">
    <property type="entry name" value="Polysacc_synth"/>
</dbReference>
<dbReference type="Pfam" id="PF01943">
    <property type="entry name" value="Polysacc_synt"/>
    <property type="match status" value="1"/>
</dbReference>
<feature type="transmembrane region" description="Helical" evidence="6">
    <location>
        <begin position="12"/>
        <end position="40"/>
    </location>
</feature>
<keyword evidence="4 6" id="KW-1133">Transmembrane helix</keyword>
<feature type="transmembrane region" description="Helical" evidence="6">
    <location>
        <begin position="437"/>
        <end position="456"/>
    </location>
</feature>
<feature type="transmembrane region" description="Helical" evidence="6">
    <location>
        <begin position="290"/>
        <end position="306"/>
    </location>
</feature>
<feature type="transmembrane region" description="Helical" evidence="6">
    <location>
        <begin position="87"/>
        <end position="111"/>
    </location>
</feature>
<feature type="transmembrane region" description="Helical" evidence="6">
    <location>
        <begin position="146"/>
        <end position="166"/>
    </location>
</feature>
<evidence type="ECO:0000313" key="8">
    <source>
        <dbReference type="Proteomes" id="UP001059209"/>
    </source>
</evidence>
<feature type="transmembrane region" description="Helical" evidence="6">
    <location>
        <begin position="326"/>
        <end position="347"/>
    </location>
</feature>
<evidence type="ECO:0000256" key="1">
    <source>
        <dbReference type="ARBA" id="ARBA00004651"/>
    </source>
</evidence>
<feature type="transmembrane region" description="Helical" evidence="6">
    <location>
        <begin position="247"/>
        <end position="269"/>
    </location>
</feature>
<dbReference type="Proteomes" id="UP001059209">
    <property type="component" value="Chromosome"/>
</dbReference>
<feature type="transmembrane region" description="Helical" evidence="6">
    <location>
        <begin position="359"/>
        <end position="375"/>
    </location>
</feature>
<reference evidence="7" key="1">
    <citation type="submission" date="2022-09" db="EMBL/GenBank/DDBJ databases">
        <title>Maribacter litopenaei sp. nov., isolated from the intestinal tract of the Pacific White Shrimp, Litopenaeus vannamei.</title>
        <authorList>
            <person name="Kim S.Y."/>
            <person name="Hwang C.Y."/>
        </authorList>
    </citation>
    <scope>NUCLEOTIDE SEQUENCE</scope>
    <source>
        <strain evidence="7">HL-LV01</strain>
    </source>
</reference>
<keyword evidence="2" id="KW-1003">Cell membrane</keyword>
<protein>
    <submittedName>
        <fullName evidence="7">Polysaccharide biosynthesis C-terminal domain-containing protein</fullName>
    </submittedName>
</protein>
<feature type="transmembrane region" description="Helical" evidence="6">
    <location>
        <begin position="411"/>
        <end position="431"/>
    </location>
</feature>